<dbReference type="RefSeq" id="WP_369060458.1">
    <property type="nucleotide sequence ID" value="NZ_CP158375.1"/>
</dbReference>
<accession>A0AB39KU71</accession>
<dbReference type="InterPro" id="IPR017937">
    <property type="entry name" value="Thioredoxin_CS"/>
</dbReference>
<dbReference type="AlphaFoldDB" id="A0AB39KU71"/>
<dbReference type="Gene3D" id="3.40.30.10">
    <property type="entry name" value="Glutaredoxin"/>
    <property type="match status" value="1"/>
</dbReference>
<feature type="transmembrane region" description="Helical" evidence="2">
    <location>
        <begin position="16"/>
        <end position="34"/>
    </location>
</feature>
<evidence type="ECO:0000313" key="4">
    <source>
        <dbReference type="EMBL" id="XDO97319.1"/>
    </source>
</evidence>
<dbReference type="SUPFAM" id="SSF52833">
    <property type="entry name" value="Thioredoxin-like"/>
    <property type="match status" value="1"/>
</dbReference>
<gene>
    <name evidence="4" type="ORF">ABOZ73_02565</name>
</gene>
<dbReference type="PROSITE" id="PS00194">
    <property type="entry name" value="THIOREDOXIN_1"/>
    <property type="match status" value="1"/>
</dbReference>
<dbReference type="PANTHER" id="PTHR42852">
    <property type="entry name" value="THIOL:DISULFIDE INTERCHANGE PROTEIN DSBE"/>
    <property type="match status" value="1"/>
</dbReference>
<dbReference type="PROSITE" id="PS51352">
    <property type="entry name" value="THIOREDOXIN_2"/>
    <property type="match status" value="1"/>
</dbReference>
<dbReference type="InterPro" id="IPR013766">
    <property type="entry name" value="Thioredoxin_domain"/>
</dbReference>
<keyword evidence="2" id="KW-1133">Transmembrane helix</keyword>
<keyword evidence="2" id="KW-0812">Transmembrane</keyword>
<name>A0AB39KU71_9CAUL</name>
<dbReference type="EMBL" id="CP158375">
    <property type="protein sequence ID" value="XDO97319.1"/>
    <property type="molecule type" value="Genomic_DNA"/>
</dbReference>
<feature type="domain" description="Thioredoxin" evidence="3">
    <location>
        <begin position="64"/>
        <end position="207"/>
    </location>
</feature>
<keyword evidence="1" id="KW-0676">Redox-active center</keyword>
<reference evidence="4" key="1">
    <citation type="submission" date="2024-06" db="EMBL/GenBank/DDBJ databases">
        <title>Caulobacter inopinatus, sp. nov.</title>
        <authorList>
            <person name="Donachie S.P."/>
        </authorList>
    </citation>
    <scope>NUCLEOTIDE SEQUENCE</scope>
    <source>
        <strain evidence="4">73W</strain>
    </source>
</reference>
<dbReference type="PANTHER" id="PTHR42852:SF18">
    <property type="entry name" value="CHROMOSOME UNDETERMINED SCAFFOLD_47, WHOLE GENOME SHOTGUN SEQUENCE"/>
    <property type="match status" value="1"/>
</dbReference>
<dbReference type="InterPro" id="IPR000866">
    <property type="entry name" value="AhpC/TSA"/>
</dbReference>
<protein>
    <submittedName>
        <fullName evidence="4">TlpA disulfide reductase family protein</fullName>
    </submittedName>
</protein>
<dbReference type="InterPro" id="IPR036249">
    <property type="entry name" value="Thioredoxin-like_sf"/>
</dbReference>
<proteinExistence type="predicted"/>
<dbReference type="GO" id="GO:0015036">
    <property type="term" value="F:disulfide oxidoreductase activity"/>
    <property type="evidence" value="ECO:0007669"/>
    <property type="project" value="UniProtKB-ARBA"/>
</dbReference>
<sequence>MSEVQAEKPKPDYLKWAIRGVALIGVAAVLYVIAMSAFKPNAGQGGLTNLSDLKRASLSKLEVPKEPRAAPVAGFTDADGKPLTIADFKGQVVVVNLWATWCAPCKKEMPTLAKLQAAYATQPVQVLAVSVDRDDDLNLAKADIAAVPPLKLYRDPGYKLAFGLTPRAEGFPTTLIFDKQGRERARLAGEADWNSPEARELVERLIREKS</sequence>
<evidence type="ECO:0000256" key="2">
    <source>
        <dbReference type="SAM" id="Phobius"/>
    </source>
</evidence>
<keyword evidence="2" id="KW-0472">Membrane</keyword>
<evidence type="ECO:0000256" key="1">
    <source>
        <dbReference type="ARBA" id="ARBA00023284"/>
    </source>
</evidence>
<dbReference type="GO" id="GO:0016209">
    <property type="term" value="F:antioxidant activity"/>
    <property type="evidence" value="ECO:0007669"/>
    <property type="project" value="InterPro"/>
</dbReference>
<dbReference type="CDD" id="cd02966">
    <property type="entry name" value="TlpA_like_family"/>
    <property type="match status" value="1"/>
</dbReference>
<dbReference type="Pfam" id="PF00578">
    <property type="entry name" value="AhpC-TSA"/>
    <property type="match status" value="1"/>
</dbReference>
<evidence type="ECO:0000259" key="3">
    <source>
        <dbReference type="PROSITE" id="PS51352"/>
    </source>
</evidence>
<dbReference type="InterPro" id="IPR050553">
    <property type="entry name" value="Thioredoxin_ResA/DsbE_sf"/>
</dbReference>
<organism evidence="4">
    <name type="scientific">Caulobacter sp. 73W</name>
    <dbReference type="NCBI Taxonomy" id="3161137"/>
    <lineage>
        <taxon>Bacteria</taxon>
        <taxon>Pseudomonadati</taxon>
        <taxon>Pseudomonadota</taxon>
        <taxon>Alphaproteobacteria</taxon>
        <taxon>Caulobacterales</taxon>
        <taxon>Caulobacteraceae</taxon>
        <taxon>Caulobacter</taxon>
    </lineage>
</organism>